<dbReference type="InterPro" id="IPR022644">
    <property type="entry name" value="De-COase2_N"/>
</dbReference>
<dbReference type="Gene3D" id="2.40.37.10">
    <property type="entry name" value="Lyase, Ornithine Decarboxylase, Chain A, domain 1"/>
    <property type="match status" value="1"/>
</dbReference>
<feature type="domain" description="Orn/DAP/Arg decarboxylase 2 N-terminal" evidence="5">
    <location>
        <begin position="78"/>
        <end position="278"/>
    </location>
</feature>
<gene>
    <name evidence="6" type="ORF">TL16_g08075</name>
</gene>
<dbReference type="InterPro" id="IPR036380">
    <property type="entry name" value="Isochorismatase-like_sf"/>
</dbReference>
<protein>
    <recommendedName>
        <fullName evidence="8">Diaminopimelate decarboxylase</fullName>
    </recommendedName>
</protein>
<feature type="domain" description="Isochorismatase-like" evidence="4">
    <location>
        <begin position="448"/>
        <end position="613"/>
    </location>
</feature>
<reference evidence="7" key="1">
    <citation type="journal article" date="2023" name="Commun. Biol.">
        <title>Genome analysis of Parmales, the sister group of diatoms, reveals the evolutionary specialization of diatoms from phago-mixotrophs to photoautotrophs.</title>
        <authorList>
            <person name="Ban H."/>
            <person name="Sato S."/>
            <person name="Yoshikawa S."/>
            <person name="Yamada K."/>
            <person name="Nakamura Y."/>
            <person name="Ichinomiya M."/>
            <person name="Sato N."/>
            <person name="Blanc-Mathieu R."/>
            <person name="Endo H."/>
            <person name="Kuwata A."/>
            <person name="Ogata H."/>
        </authorList>
    </citation>
    <scope>NUCLEOTIDE SEQUENCE [LARGE SCALE GENOMIC DNA]</scope>
</reference>
<comment type="similarity">
    <text evidence="2">Belongs to the isochorismatase family.</text>
</comment>
<dbReference type="AlphaFoldDB" id="A0A9W7AVS8"/>
<evidence type="ECO:0008006" key="8">
    <source>
        <dbReference type="Google" id="ProtNLM"/>
    </source>
</evidence>
<evidence type="ECO:0000259" key="5">
    <source>
        <dbReference type="Pfam" id="PF02784"/>
    </source>
</evidence>
<proteinExistence type="inferred from homology"/>
<comment type="cofactor">
    <cofactor evidence="1">
        <name>pyridoxal 5'-phosphate</name>
        <dbReference type="ChEBI" id="CHEBI:597326"/>
    </cofactor>
</comment>
<dbReference type="InterPro" id="IPR000868">
    <property type="entry name" value="Isochorismatase-like_dom"/>
</dbReference>
<dbReference type="EMBL" id="BLQM01000262">
    <property type="protein sequence ID" value="GMH79227.1"/>
    <property type="molecule type" value="Genomic_DNA"/>
</dbReference>
<dbReference type="Pfam" id="PF00857">
    <property type="entry name" value="Isochorismatase"/>
    <property type="match status" value="1"/>
</dbReference>
<evidence type="ECO:0000256" key="2">
    <source>
        <dbReference type="ARBA" id="ARBA00006336"/>
    </source>
</evidence>
<keyword evidence="3" id="KW-0663">Pyridoxal phosphate</keyword>
<dbReference type="CDD" id="cd00431">
    <property type="entry name" value="cysteine_hydrolases"/>
    <property type="match status" value="1"/>
</dbReference>
<organism evidence="6 7">
    <name type="scientific">Triparma laevis f. inornata</name>
    <dbReference type="NCBI Taxonomy" id="1714386"/>
    <lineage>
        <taxon>Eukaryota</taxon>
        <taxon>Sar</taxon>
        <taxon>Stramenopiles</taxon>
        <taxon>Ochrophyta</taxon>
        <taxon>Bolidophyceae</taxon>
        <taxon>Parmales</taxon>
        <taxon>Triparmaceae</taxon>
        <taxon>Triparma</taxon>
    </lineage>
</organism>
<name>A0A9W7AVS8_9STRA</name>
<sequence length="646" mass="69710">MATPTSSPHYRGVQTHDIPAVLKKLSEGWAAASSSVASSSVKRVEESSAQKSAVVYDMTALRSTFVAANALFAPSHFVHALAAKACPLPFVLEEAVRNGLGIECASFGECAGALSVNCPPDLVVFDSPAKTHEELIWALEKNITINADNIEELARIDAILMHTPSTSTVGLRINPIITGGAIEMFAVSTPTSKFGHPLHTPSSRKAAIDAFLKYPWLNAVHAHVGSAGTSIEMLSEGAAKVVNLADEIDAACGCARIKMLDIGGGLACSPLSDDVTPTMMLKSGIIVTKVEYVKEPQPSQPTDEPLRTAIVQCGADLLMRACYNPANNVHRISVYDKDGNELTSEGREVVNHNIAGPLCFAGDYVKKNVKLPRLEEGDFVVIRDCGANTLSTFSRHCSRLTPPVWSFEGEGGVELKLEVEGGKVDEVLNFWRGGGRPVGSNLKRKSDTVMIVVDVQPEYWSDLDEGSDIRGDFPEFPENMARTLAECRRRGTELVWVRASYGGEGSPWLGQFAELNKDKPTTISCDAENRWETFASPRRGELLVAKPSWGVKDTALLDWLRVGEFNNVLVCGLLTSVCVQQTSFSIFEAGFKVSVVVDACADRGRWRHDTAISLYGGYMYNVVRGLGEGLEGEGGGGRDRSACVVD</sequence>
<dbReference type="Proteomes" id="UP001162640">
    <property type="component" value="Unassembled WGS sequence"/>
</dbReference>
<evidence type="ECO:0000313" key="6">
    <source>
        <dbReference type="EMBL" id="GMH79227.1"/>
    </source>
</evidence>
<dbReference type="PANTHER" id="PTHR43727">
    <property type="entry name" value="DIAMINOPIMELATE DECARBOXYLASE"/>
    <property type="match status" value="1"/>
</dbReference>
<evidence type="ECO:0000256" key="1">
    <source>
        <dbReference type="ARBA" id="ARBA00001933"/>
    </source>
</evidence>
<dbReference type="Gene3D" id="3.40.50.850">
    <property type="entry name" value="Isochorismatase-like"/>
    <property type="match status" value="1"/>
</dbReference>
<dbReference type="GO" id="GO:0009089">
    <property type="term" value="P:lysine biosynthetic process via diaminopimelate"/>
    <property type="evidence" value="ECO:0007669"/>
    <property type="project" value="TreeGrafter"/>
</dbReference>
<dbReference type="InterPro" id="IPR029066">
    <property type="entry name" value="PLP-binding_barrel"/>
</dbReference>
<dbReference type="SUPFAM" id="SSF52499">
    <property type="entry name" value="Isochorismatase-like hydrolases"/>
    <property type="match status" value="1"/>
</dbReference>
<dbReference type="SUPFAM" id="SSF50621">
    <property type="entry name" value="Alanine racemase C-terminal domain-like"/>
    <property type="match status" value="1"/>
</dbReference>
<dbReference type="InterPro" id="IPR009006">
    <property type="entry name" value="Ala_racemase/Decarboxylase_C"/>
</dbReference>
<comment type="caution">
    <text evidence="6">The sequence shown here is derived from an EMBL/GenBank/DDBJ whole genome shotgun (WGS) entry which is preliminary data.</text>
</comment>
<dbReference type="SUPFAM" id="SSF51419">
    <property type="entry name" value="PLP-binding barrel"/>
    <property type="match status" value="1"/>
</dbReference>
<dbReference type="Pfam" id="PF02784">
    <property type="entry name" value="Orn_Arg_deC_N"/>
    <property type="match status" value="1"/>
</dbReference>
<evidence type="ECO:0000313" key="7">
    <source>
        <dbReference type="Proteomes" id="UP001162640"/>
    </source>
</evidence>
<dbReference type="PANTHER" id="PTHR43727:SF3">
    <property type="entry name" value="GROUP IV DECARBOXYLASE"/>
    <property type="match status" value="1"/>
</dbReference>
<evidence type="ECO:0000256" key="3">
    <source>
        <dbReference type="ARBA" id="ARBA00022898"/>
    </source>
</evidence>
<evidence type="ECO:0000259" key="4">
    <source>
        <dbReference type="Pfam" id="PF00857"/>
    </source>
</evidence>
<dbReference type="GO" id="GO:0008836">
    <property type="term" value="F:diaminopimelate decarboxylase activity"/>
    <property type="evidence" value="ECO:0007669"/>
    <property type="project" value="TreeGrafter"/>
</dbReference>
<dbReference type="Gene3D" id="3.20.20.10">
    <property type="entry name" value="Alanine racemase"/>
    <property type="match status" value="1"/>
</dbReference>
<accession>A0A9W7AVS8</accession>